<feature type="signal peptide" evidence="1">
    <location>
        <begin position="1"/>
        <end position="22"/>
    </location>
</feature>
<evidence type="ECO:0000313" key="2">
    <source>
        <dbReference type="EMBL" id="CAK9053832.1"/>
    </source>
</evidence>
<gene>
    <name evidence="2" type="ORF">SCF082_LOCUS29297</name>
</gene>
<evidence type="ECO:0008006" key="4">
    <source>
        <dbReference type="Google" id="ProtNLM"/>
    </source>
</evidence>
<dbReference type="Proteomes" id="UP001642464">
    <property type="component" value="Unassembled WGS sequence"/>
</dbReference>
<evidence type="ECO:0000313" key="3">
    <source>
        <dbReference type="Proteomes" id="UP001642464"/>
    </source>
</evidence>
<feature type="chain" id="PRO_5045941628" description="Phospholipase B-like" evidence="1">
    <location>
        <begin position="23"/>
        <end position="255"/>
    </location>
</feature>
<proteinExistence type="predicted"/>
<comment type="caution">
    <text evidence="2">The sequence shown here is derived from an EMBL/GenBank/DDBJ whole genome shotgun (WGS) entry which is preliminary data.</text>
</comment>
<evidence type="ECO:0000256" key="1">
    <source>
        <dbReference type="SAM" id="SignalP"/>
    </source>
</evidence>
<feature type="non-terminal residue" evidence="2">
    <location>
        <position position="255"/>
    </location>
</feature>
<reference evidence="2 3" key="1">
    <citation type="submission" date="2024-02" db="EMBL/GenBank/DDBJ databases">
        <authorList>
            <person name="Chen Y."/>
            <person name="Shah S."/>
            <person name="Dougan E. K."/>
            <person name="Thang M."/>
            <person name="Chan C."/>
        </authorList>
    </citation>
    <scope>NUCLEOTIDE SEQUENCE [LARGE SCALE GENOMIC DNA]</scope>
</reference>
<protein>
    <recommendedName>
        <fullName evidence="4">Phospholipase B-like</fullName>
    </recommendedName>
</protein>
<organism evidence="2 3">
    <name type="scientific">Durusdinium trenchii</name>
    <dbReference type="NCBI Taxonomy" id="1381693"/>
    <lineage>
        <taxon>Eukaryota</taxon>
        <taxon>Sar</taxon>
        <taxon>Alveolata</taxon>
        <taxon>Dinophyceae</taxon>
        <taxon>Suessiales</taxon>
        <taxon>Symbiodiniaceae</taxon>
        <taxon>Durusdinium</taxon>
    </lineage>
</organism>
<keyword evidence="1" id="KW-0732">Signal</keyword>
<keyword evidence="3" id="KW-1185">Reference proteome</keyword>
<dbReference type="EMBL" id="CAXAMM010023558">
    <property type="protein sequence ID" value="CAK9053832.1"/>
    <property type="molecule type" value="Genomic_DNA"/>
</dbReference>
<name>A0ABP0MQS1_9DINO</name>
<sequence>MAWESNSLLIHMTALMIREVLGFHAEVDPTVGGNGASPVFALAGCTDFNDKDNRVCGVQETTIHVSVDSWIGSYASTQNQFAKEYPRLAAEDLGSMGYAGEESMYVSRAILQAAYSESGLALDFYKSYFACLSVHFGFNRLFWSTSPSQPVIRKYFGSIHDVNLSELALCNETDLSDRNQMSDYAKYSGDYDGVVNQSDGTFVAKCTNDRWWYAPACRRNASTCIPVFTAGTGWKAQPMMQWSTAYGIPAALAVS</sequence>
<accession>A0ABP0MQS1</accession>